<protein>
    <submittedName>
        <fullName evidence="1">Uncharacterized protein</fullName>
    </submittedName>
</protein>
<dbReference type="Proteomes" id="UP001152130">
    <property type="component" value="Unassembled WGS sequence"/>
</dbReference>
<dbReference type="EMBL" id="JAPDHF010000003">
    <property type="protein sequence ID" value="KAJ4020972.1"/>
    <property type="molecule type" value="Genomic_DNA"/>
</dbReference>
<organism evidence="1 2">
    <name type="scientific">Fusarium irregulare</name>
    <dbReference type="NCBI Taxonomy" id="2494466"/>
    <lineage>
        <taxon>Eukaryota</taxon>
        <taxon>Fungi</taxon>
        <taxon>Dikarya</taxon>
        <taxon>Ascomycota</taxon>
        <taxon>Pezizomycotina</taxon>
        <taxon>Sordariomycetes</taxon>
        <taxon>Hypocreomycetidae</taxon>
        <taxon>Hypocreales</taxon>
        <taxon>Nectriaceae</taxon>
        <taxon>Fusarium</taxon>
        <taxon>Fusarium incarnatum-equiseti species complex</taxon>
    </lineage>
</organism>
<proteinExistence type="predicted"/>
<reference evidence="1" key="1">
    <citation type="submission" date="2022-10" db="EMBL/GenBank/DDBJ databases">
        <title>Fusarium specimens isolated from Avocado Roots.</title>
        <authorList>
            <person name="Stajich J."/>
            <person name="Roper C."/>
            <person name="Heimlech-Rivalta G."/>
        </authorList>
    </citation>
    <scope>NUCLEOTIDE SEQUENCE</scope>
    <source>
        <strain evidence="1">CF00143</strain>
    </source>
</reference>
<sequence>MRHTGEIVKAQLVLQAVVVRYTTNRGFYKDGRVFWSHPWRQDIDKFKGGVFGRWLELDVQSDGESGSLDVALIPILAWYRENEQAQEETKDASKEDMNESTKSSTDYEIFHVAGLVLQCVDKSIFEHCSGELDKSEGGARDSWTVGREKESLTLV</sequence>
<evidence type="ECO:0000313" key="1">
    <source>
        <dbReference type="EMBL" id="KAJ4020972.1"/>
    </source>
</evidence>
<keyword evidence="2" id="KW-1185">Reference proteome</keyword>
<dbReference type="AlphaFoldDB" id="A0A9W8PY54"/>
<accession>A0A9W8PY54</accession>
<evidence type="ECO:0000313" key="2">
    <source>
        <dbReference type="Proteomes" id="UP001152130"/>
    </source>
</evidence>
<comment type="caution">
    <text evidence="1">The sequence shown here is derived from an EMBL/GenBank/DDBJ whole genome shotgun (WGS) entry which is preliminary data.</text>
</comment>
<name>A0A9W8PY54_9HYPO</name>
<gene>
    <name evidence="1" type="ORF">NW766_002468</name>
</gene>